<evidence type="ECO:0000313" key="1">
    <source>
        <dbReference type="EMBL" id="OQX10009.1"/>
    </source>
</evidence>
<dbReference type="InterPro" id="IPR007446">
    <property type="entry name" value="PilP"/>
</dbReference>
<proteinExistence type="predicted"/>
<reference evidence="1 2" key="1">
    <citation type="submission" date="2017-01" db="EMBL/GenBank/DDBJ databases">
        <title>Novel large sulfur bacteria in the metagenomes of groundwater-fed chemosynthetic microbial mats in the Lake Huron basin.</title>
        <authorList>
            <person name="Sharrar A.M."/>
            <person name="Flood B.E."/>
            <person name="Bailey J.V."/>
            <person name="Jones D.S."/>
            <person name="Biddanda B."/>
            <person name="Ruberg S.A."/>
            <person name="Marcus D.N."/>
            <person name="Dick G.J."/>
        </authorList>
    </citation>
    <scope>NUCLEOTIDE SEQUENCE [LARGE SCALE GENOMIC DNA]</scope>
    <source>
        <strain evidence="1">A8</strain>
    </source>
</reference>
<protein>
    <submittedName>
        <fullName evidence="1">Pilus assembly protein PilP</fullName>
    </submittedName>
</protein>
<sequence>MISYSGAARLPVLIKFLAGVGLLLSLSGCNDDTSDLSSYMAEVKARVPAPIEPIPEMKPYVRFIYPGHDLSPFDSKILAPDKGPQPEGVVMPDANRVPEFLEGFPLDSLRMVGTVYQGKDLWALIRIPDGAVHRVRAGNYLGKNHGKVTKVEEMRVALQELVENGFGGYKEQENAIALTDVVENKP</sequence>
<name>A0A1Y1QNG6_9GAMM</name>
<comment type="caution">
    <text evidence="1">The sequence shown here is derived from an EMBL/GenBank/DDBJ whole genome shotgun (WGS) entry which is preliminary data.</text>
</comment>
<evidence type="ECO:0000313" key="2">
    <source>
        <dbReference type="Proteomes" id="UP000192491"/>
    </source>
</evidence>
<dbReference type="AlphaFoldDB" id="A0A1Y1QNG6"/>
<dbReference type="Gene3D" id="2.30.30.830">
    <property type="match status" value="1"/>
</dbReference>
<organism evidence="1 2">
    <name type="scientific">Thiothrix lacustris</name>
    <dbReference type="NCBI Taxonomy" id="525917"/>
    <lineage>
        <taxon>Bacteria</taxon>
        <taxon>Pseudomonadati</taxon>
        <taxon>Pseudomonadota</taxon>
        <taxon>Gammaproteobacteria</taxon>
        <taxon>Thiotrichales</taxon>
        <taxon>Thiotrichaceae</taxon>
        <taxon>Thiothrix</taxon>
    </lineage>
</organism>
<dbReference type="Proteomes" id="UP000192491">
    <property type="component" value="Unassembled WGS sequence"/>
</dbReference>
<gene>
    <name evidence="1" type="ORF">BWK73_21420</name>
</gene>
<dbReference type="PIRSF" id="PIRSF016481">
    <property type="entry name" value="Pilus_assembly_PilP"/>
    <property type="match status" value="1"/>
</dbReference>
<dbReference type="Pfam" id="PF04351">
    <property type="entry name" value="PilP"/>
    <property type="match status" value="1"/>
</dbReference>
<dbReference type="EMBL" id="MTEJ01000126">
    <property type="protein sequence ID" value="OQX10009.1"/>
    <property type="molecule type" value="Genomic_DNA"/>
</dbReference>
<accession>A0A1Y1QNG6</accession>